<organism evidence="3 4">
    <name type="scientific">Odinarchaeota yellowstonii (strain LCB_4)</name>
    <dbReference type="NCBI Taxonomy" id="1841599"/>
    <lineage>
        <taxon>Archaea</taxon>
        <taxon>Promethearchaeati</taxon>
        <taxon>Candidatus Odinarchaeota</taxon>
        <taxon>Candidatus Odinarchaeia</taxon>
        <taxon>Candidatus Odinarchaeales</taxon>
        <taxon>Candidatus Odinarchaeaceae</taxon>
        <taxon>Candidatus Odinarchaeum</taxon>
    </lineage>
</organism>
<dbReference type="EMBL" id="CP091871">
    <property type="protein sequence ID" value="WEU40797.1"/>
    <property type="molecule type" value="Genomic_DNA"/>
</dbReference>
<gene>
    <name evidence="3" type="ORF">OdinLCB4_002450</name>
</gene>
<protein>
    <submittedName>
        <fullName evidence="3">TOBE domain-containing protein</fullName>
    </submittedName>
</protein>
<dbReference type="InterPro" id="IPR005116">
    <property type="entry name" value="Transp-assoc_OB_typ1"/>
</dbReference>
<evidence type="ECO:0000313" key="3">
    <source>
        <dbReference type="EMBL" id="WEU40797.1"/>
    </source>
</evidence>
<dbReference type="NCBIfam" id="TIGR00638">
    <property type="entry name" value="Mop"/>
    <property type="match status" value="1"/>
</dbReference>
<dbReference type="GO" id="GO:0015689">
    <property type="term" value="P:molybdate ion transport"/>
    <property type="evidence" value="ECO:0007669"/>
    <property type="project" value="InterPro"/>
</dbReference>
<evidence type="ECO:0000259" key="2">
    <source>
        <dbReference type="PROSITE" id="PS51866"/>
    </source>
</evidence>
<dbReference type="Gene3D" id="2.40.50.100">
    <property type="match status" value="1"/>
</dbReference>
<accession>A0AAF0ID62</accession>
<evidence type="ECO:0000256" key="1">
    <source>
        <dbReference type="ARBA" id="ARBA00022505"/>
    </source>
</evidence>
<dbReference type="Pfam" id="PF03459">
    <property type="entry name" value="TOBE"/>
    <property type="match status" value="1"/>
</dbReference>
<reference evidence="3" key="1">
    <citation type="journal article" date="2017" name="Nature">
        <title>Asgard archaea illuminate the origin of eukaryotic cellular complexity.</title>
        <authorList>
            <person name="Zaremba-Niedzwiedzka K."/>
            <person name="Caceres E.F."/>
            <person name="Saw J.H."/>
            <person name="Backstrom D."/>
            <person name="Juzokaite L."/>
            <person name="Vancaester E."/>
            <person name="Seitz K.W."/>
            <person name="Anantharaman K."/>
            <person name="Starnawski P."/>
            <person name="Kjeldsen K.U."/>
            <person name="Scott M.B."/>
            <person name="Nunoura T."/>
            <person name="Banfield J.F."/>
            <person name="Schramm A."/>
            <person name="Baker B.J."/>
            <person name="Spang A."/>
            <person name="Ettema T.J.G."/>
        </authorList>
    </citation>
    <scope>NUCLEOTIDE SEQUENCE</scope>
    <source>
        <strain evidence="3">LCB_4</strain>
    </source>
</reference>
<evidence type="ECO:0000313" key="4">
    <source>
        <dbReference type="Proteomes" id="UP000186851"/>
    </source>
</evidence>
<dbReference type="InterPro" id="IPR008995">
    <property type="entry name" value="Mo/tungstate-bd_C_term_dom"/>
</dbReference>
<reference evidence="3" key="2">
    <citation type="journal article" date="2022" name="Nat. Microbiol.">
        <title>A closed Candidatus Odinarchaeum chromosome exposes Asgard archaeal viruses.</title>
        <authorList>
            <person name="Tamarit D."/>
            <person name="Caceres E.F."/>
            <person name="Krupovic M."/>
            <person name="Nijland R."/>
            <person name="Eme L."/>
            <person name="Robinson N.P."/>
            <person name="Ettema T.J.G."/>
        </authorList>
    </citation>
    <scope>NUCLEOTIDE SEQUENCE</scope>
    <source>
        <strain evidence="3">LCB_4</strain>
    </source>
</reference>
<dbReference type="InterPro" id="IPR004606">
    <property type="entry name" value="Mop_domain"/>
</dbReference>
<sequence>MISARNRFAGKVKSIELQDLIGKVKIQVPPPIKITCVITKEAVDELKIKKGDRVTVFVKATEVMILK</sequence>
<dbReference type="PROSITE" id="PS51866">
    <property type="entry name" value="MOP"/>
    <property type="match status" value="1"/>
</dbReference>
<dbReference type="AlphaFoldDB" id="A0AAF0ID62"/>
<keyword evidence="1" id="KW-0500">Molybdenum</keyword>
<dbReference type="Proteomes" id="UP000186851">
    <property type="component" value="Chromosome"/>
</dbReference>
<dbReference type="KEGG" id="oyw:OdinLCB4_002450"/>
<proteinExistence type="predicted"/>
<name>A0AAF0ID62_ODILC</name>
<feature type="domain" description="Mop" evidence="2">
    <location>
        <begin position="1"/>
        <end position="67"/>
    </location>
</feature>
<dbReference type="SUPFAM" id="SSF50331">
    <property type="entry name" value="MOP-like"/>
    <property type="match status" value="1"/>
</dbReference>